<feature type="domain" description="ABC transporter" evidence="4">
    <location>
        <begin position="2"/>
        <end position="230"/>
    </location>
</feature>
<dbReference type="CDD" id="cd03230">
    <property type="entry name" value="ABC_DR_subfamily_A"/>
    <property type="match status" value="1"/>
</dbReference>
<dbReference type="InterPro" id="IPR027417">
    <property type="entry name" value="P-loop_NTPase"/>
</dbReference>
<keyword evidence="2" id="KW-0547">Nucleotide-binding</keyword>
<dbReference type="InterPro" id="IPR017871">
    <property type="entry name" value="ABC_transporter-like_CS"/>
</dbReference>
<evidence type="ECO:0000313" key="6">
    <source>
        <dbReference type="Proteomes" id="UP000251213"/>
    </source>
</evidence>
<evidence type="ECO:0000256" key="1">
    <source>
        <dbReference type="ARBA" id="ARBA00022448"/>
    </source>
</evidence>
<sequence>MIQVRDLVYRYPGNNVNTLKGLNFSIKKGEIFGFLGPSGAGKSTTQKILIGILKNYQGNVIVQGTELNTVRSDYYEKIGIAFEFPNFYSRFTALENLSFFRSLYAYDTEEPQELLKRVGLENHGNTKVASLSKGMKTRLNLCRSLLNRPEILFLDEPTSGLDPTNSRMVKDILLEKKDQGKTIIITTHHMNVAEEICDRVAFIVDGQICLIDSPRELKLRQGKKSLKVEYKEEYMVKTAEFPLKKIGENRDFLELIQKKKIETMHTQETTLEQIFINVTGRSLS</sequence>
<dbReference type="Pfam" id="PF00005">
    <property type="entry name" value="ABC_tran"/>
    <property type="match status" value="1"/>
</dbReference>
<dbReference type="SUPFAM" id="SSF52540">
    <property type="entry name" value="P-loop containing nucleoside triphosphate hydrolases"/>
    <property type="match status" value="1"/>
</dbReference>
<dbReference type="SMART" id="SM00382">
    <property type="entry name" value="AAA"/>
    <property type="match status" value="1"/>
</dbReference>
<reference evidence="5 6" key="1">
    <citation type="submission" date="2018-06" db="EMBL/GenBank/DDBJ databases">
        <title>Thermoflavimicrobium daqus sp. nov., a thermophilic microbe isolated from Moutai-flavour Daqu.</title>
        <authorList>
            <person name="Wang X."/>
            <person name="Zhou H."/>
        </authorList>
    </citation>
    <scope>NUCLEOTIDE SEQUENCE [LARGE SCALE GENOMIC DNA]</scope>
    <source>
        <strain evidence="5 6">FBKL4.011</strain>
    </source>
</reference>
<proteinExistence type="predicted"/>
<comment type="caution">
    <text evidence="5">The sequence shown here is derived from an EMBL/GenBank/DDBJ whole genome shotgun (WGS) entry which is preliminary data.</text>
</comment>
<reference evidence="5 6" key="2">
    <citation type="submission" date="2018-06" db="EMBL/GenBank/DDBJ databases">
        <authorList>
            <person name="Zhirakovskaya E."/>
        </authorList>
    </citation>
    <scope>NUCLEOTIDE SEQUENCE [LARGE SCALE GENOMIC DNA]</scope>
    <source>
        <strain evidence="5 6">FBKL4.011</strain>
    </source>
</reference>
<dbReference type="PROSITE" id="PS50893">
    <property type="entry name" value="ABC_TRANSPORTER_2"/>
    <property type="match status" value="1"/>
</dbReference>
<evidence type="ECO:0000256" key="3">
    <source>
        <dbReference type="ARBA" id="ARBA00022840"/>
    </source>
</evidence>
<name>A0A364K2R4_9BACL</name>
<gene>
    <name evidence="5" type="ORF">DL897_14415</name>
</gene>
<dbReference type="InterPro" id="IPR050763">
    <property type="entry name" value="ABC_transporter_ATP-binding"/>
</dbReference>
<dbReference type="GO" id="GO:0005524">
    <property type="term" value="F:ATP binding"/>
    <property type="evidence" value="ECO:0007669"/>
    <property type="project" value="UniProtKB-KW"/>
</dbReference>
<evidence type="ECO:0000259" key="4">
    <source>
        <dbReference type="PROSITE" id="PS50893"/>
    </source>
</evidence>
<dbReference type="GO" id="GO:0016887">
    <property type="term" value="F:ATP hydrolysis activity"/>
    <property type="evidence" value="ECO:0007669"/>
    <property type="project" value="InterPro"/>
</dbReference>
<dbReference type="AlphaFoldDB" id="A0A364K2R4"/>
<organism evidence="5 6">
    <name type="scientific">Thermoflavimicrobium daqui</name>
    <dbReference type="NCBI Taxonomy" id="2137476"/>
    <lineage>
        <taxon>Bacteria</taxon>
        <taxon>Bacillati</taxon>
        <taxon>Bacillota</taxon>
        <taxon>Bacilli</taxon>
        <taxon>Bacillales</taxon>
        <taxon>Thermoactinomycetaceae</taxon>
        <taxon>Thermoflavimicrobium</taxon>
    </lineage>
</organism>
<evidence type="ECO:0000313" key="5">
    <source>
        <dbReference type="EMBL" id="RAL22599.1"/>
    </source>
</evidence>
<dbReference type="PANTHER" id="PTHR42711">
    <property type="entry name" value="ABC TRANSPORTER ATP-BINDING PROTEIN"/>
    <property type="match status" value="1"/>
</dbReference>
<dbReference type="InterPro" id="IPR003439">
    <property type="entry name" value="ABC_transporter-like_ATP-bd"/>
</dbReference>
<dbReference type="EMBL" id="QJKK01000009">
    <property type="protein sequence ID" value="RAL22599.1"/>
    <property type="molecule type" value="Genomic_DNA"/>
</dbReference>
<evidence type="ECO:0000256" key="2">
    <source>
        <dbReference type="ARBA" id="ARBA00022741"/>
    </source>
</evidence>
<dbReference type="InterPro" id="IPR003593">
    <property type="entry name" value="AAA+_ATPase"/>
</dbReference>
<keyword evidence="1" id="KW-0813">Transport</keyword>
<accession>A0A364K2R4</accession>
<dbReference type="OrthoDB" id="9804819at2"/>
<keyword evidence="6" id="KW-1185">Reference proteome</keyword>
<dbReference type="RefSeq" id="WP_113659842.1">
    <property type="nucleotide sequence ID" value="NZ_KZ845671.1"/>
</dbReference>
<keyword evidence="3 5" id="KW-0067">ATP-binding</keyword>
<dbReference type="Proteomes" id="UP000251213">
    <property type="component" value="Unassembled WGS sequence"/>
</dbReference>
<dbReference type="Gene3D" id="3.40.50.300">
    <property type="entry name" value="P-loop containing nucleotide triphosphate hydrolases"/>
    <property type="match status" value="1"/>
</dbReference>
<dbReference type="PROSITE" id="PS00211">
    <property type="entry name" value="ABC_TRANSPORTER_1"/>
    <property type="match status" value="1"/>
</dbReference>
<protein>
    <submittedName>
        <fullName evidence="5">ABC transporter ATP-binding protein</fullName>
    </submittedName>
</protein>
<dbReference type="PANTHER" id="PTHR42711:SF18">
    <property type="entry name" value="ABC TRANSPORTER, ATP-BINDING PROTEIN"/>
    <property type="match status" value="1"/>
</dbReference>